<keyword evidence="11" id="KW-1015">Disulfide bond</keyword>
<dbReference type="EnsemblPlants" id="Pp3c16_2210V3.1">
    <property type="protein sequence ID" value="Pp3c16_2210V3.1"/>
    <property type="gene ID" value="Pp3c16_2210"/>
</dbReference>
<evidence type="ECO:0000256" key="5">
    <source>
        <dbReference type="ARBA" id="ARBA00008700"/>
    </source>
</evidence>
<reference evidence="18" key="3">
    <citation type="submission" date="2020-12" db="UniProtKB">
        <authorList>
            <consortium name="EnsemblPlants"/>
        </authorList>
    </citation>
    <scope>IDENTIFICATION</scope>
</reference>
<organism evidence="17">
    <name type="scientific">Physcomitrium patens</name>
    <name type="common">Spreading-leaved earth moss</name>
    <name type="synonym">Physcomitrella patens</name>
    <dbReference type="NCBI Taxonomy" id="3218"/>
    <lineage>
        <taxon>Eukaryota</taxon>
        <taxon>Viridiplantae</taxon>
        <taxon>Streptophyta</taxon>
        <taxon>Embryophyta</taxon>
        <taxon>Bryophyta</taxon>
        <taxon>Bryophytina</taxon>
        <taxon>Bryopsida</taxon>
        <taxon>Funariidae</taxon>
        <taxon>Funariales</taxon>
        <taxon>Funariaceae</taxon>
        <taxon>Physcomitrium</taxon>
    </lineage>
</organism>
<dbReference type="EnsemblPlants" id="Pp3c16_2210V3.3">
    <property type="protein sequence ID" value="Pp3c16_2210V3.3"/>
    <property type="gene ID" value="Pp3c16_2210"/>
</dbReference>
<feature type="transmembrane region" description="Helical" evidence="14">
    <location>
        <begin position="50"/>
        <end position="74"/>
    </location>
</feature>
<dbReference type="Pfam" id="PF24793">
    <property type="entry name" value="GINT1_N"/>
    <property type="match status" value="1"/>
</dbReference>
<evidence type="ECO:0000256" key="2">
    <source>
        <dbReference type="ARBA" id="ARBA00004141"/>
    </source>
</evidence>
<protein>
    <recommendedName>
        <fullName evidence="13">Glucosamine inositolphosphorylceramide transferase 1</fullName>
    </recommendedName>
</protein>
<gene>
    <name evidence="18" type="primary">LOC112293508</name>
    <name evidence="17" type="ORF">PHYPA_020352</name>
</gene>
<keyword evidence="7 14" id="KW-0812">Transmembrane</keyword>
<dbReference type="Gramene" id="Pp3c16_2210V3.4">
    <property type="protein sequence ID" value="Pp3c16_2210V3.4"/>
    <property type="gene ID" value="Pp3c16_2210"/>
</dbReference>
<dbReference type="FunFam" id="2.115.10.20:FF:000004">
    <property type="entry name" value="Glucosamine inositolphosphorylceramide transferase 1"/>
    <property type="match status" value="1"/>
</dbReference>
<evidence type="ECO:0000256" key="13">
    <source>
        <dbReference type="ARBA" id="ARBA00069035"/>
    </source>
</evidence>
<keyword evidence="12" id="KW-0464">Manganese</keyword>
<comment type="similarity">
    <text evidence="5">Belongs to the glycosyltransferase 64 family.</text>
</comment>
<dbReference type="Gramene" id="Pp3c16_2210V3.3">
    <property type="protein sequence ID" value="Pp3c16_2210V3.3"/>
    <property type="gene ID" value="Pp3c16_2210"/>
</dbReference>
<comment type="pathway">
    <text evidence="4">Lipid metabolism.</text>
</comment>
<reference evidence="17 19" key="1">
    <citation type="journal article" date="2008" name="Science">
        <title>The Physcomitrella genome reveals evolutionary insights into the conquest of land by plants.</title>
        <authorList>
            <person name="Rensing S."/>
            <person name="Lang D."/>
            <person name="Zimmer A."/>
            <person name="Terry A."/>
            <person name="Salamov A."/>
            <person name="Shapiro H."/>
            <person name="Nishiyama T."/>
            <person name="Perroud P.-F."/>
            <person name="Lindquist E."/>
            <person name="Kamisugi Y."/>
            <person name="Tanahashi T."/>
            <person name="Sakakibara K."/>
            <person name="Fujita T."/>
            <person name="Oishi K."/>
            <person name="Shin-I T."/>
            <person name="Kuroki Y."/>
            <person name="Toyoda A."/>
            <person name="Suzuki Y."/>
            <person name="Hashimoto A."/>
            <person name="Yamaguchi K."/>
            <person name="Sugano A."/>
            <person name="Kohara Y."/>
            <person name="Fujiyama A."/>
            <person name="Anterola A."/>
            <person name="Aoki S."/>
            <person name="Ashton N."/>
            <person name="Barbazuk W.B."/>
            <person name="Barker E."/>
            <person name="Bennetzen J."/>
            <person name="Bezanilla M."/>
            <person name="Blankenship R."/>
            <person name="Cho S.H."/>
            <person name="Dutcher S."/>
            <person name="Estelle M."/>
            <person name="Fawcett J.A."/>
            <person name="Gundlach H."/>
            <person name="Hanada K."/>
            <person name="Heyl A."/>
            <person name="Hicks K.A."/>
            <person name="Hugh J."/>
            <person name="Lohr M."/>
            <person name="Mayer K."/>
            <person name="Melkozernov A."/>
            <person name="Murata T."/>
            <person name="Nelson D."/>
            <person name="Pils B."/>
            <person name="Prigge M."/>
            <person name="Reiss B."/>
            <person name="Renner T."/>
            <person name="Rombauts S."/>
            <person name="Rushton P."/>
            <person name="Sanderfoot A."/>
            <person name="Schween G."/>
            <person name="Shiu S.-H."/>
            <person name="Stueber K."/>
            <person name="Theodoulou F.L."/>
            <person name="Tu H."/>
            <person name="Van de Peer Y."/>
            <person name="Verrier P.J."/>
            <person name="Waters E."/>
            <person name="Wood A."/>
            <person name="Yang L."/>
            <person name="Cove D."/>
            <person name="Cuming A."/>
            <person name="Hasebe M."/>
            <person name="Lucas S."/>
            <person name="Mishler D.B."/>
            <person name="Reski R."/>
            <person name="Grigoriev I."/>
            <person name="Quatrano R.S."/>
            <person name="Boore J.L."/>
        </authorList>
    </citation>
    <scope>NUCLEOTIDE SEQUENCE [LARGE SCALE GENOMIC DNA]</scope>
    <source>
        <strain evidence="18 19">cv. Gransden 2004</strain>
    </source>
</reference>
<proteinExistence type="inferred from homology"/>
<dbReference type="RefSeq" id="XP_024398773.1">
    <property type="nucleotide sequence ID" value="XM_024543005.2"/>
</dbReference>
<feature type="domain" description="Glucosamine inositolphosphorylceramide transferase 1 N-terminal" evidence="16">
    <location>
        <begin position="87"/>
        <end position="391"/>
    </location>
</feature>
<dbReference type="OMA" id="WNGHRTH"/>
<evidence type="ECO:0000313" key="17">
    <source>
        <dbReference type="EMBL" id="PNR37244.1"/>
    </source>
</evidence>
<dbReference type="EnsemblPlants" id="Pp3c16_2210V3.2">
    <property type="protein sequence ID" value="Pp3c16_2210V3.2"/>
    <property type="gene ID" value="Pp3c16_2210"/>
</dbReference>
<dbReference type="InterPro" id="IPR015338">
    <property type="entry name" value="GT64_dom"/>
</dbReference>
<evidence type="ECO:0000256" key="12">
    <source>
        <dbReference type="ARBA" id="ARBA00023211"/>
    </source>
</evidence>
<dbReference type="InterPro" id="IPR029044">
    <property type="entry name" value="Nucleotide-diphossugar_trans"/>
</dbReference>
<dbReference type="EMBL" id="ABEU02000016">
    <property type="protein sequence ID" value="PNR37244.1"/>
    <property type="molecule type" value="Genomic_DNA"/>
</dbReference>
<dbReference type="KEGG" id="ppp:112293508"/>
<name>A0A2K1J6T2_PHYPA</name>
<keyword evidence="9 14" id="KW-1133">Transmembrane helix</keyword>
<dbReference type="GO" id="GO:0016020">
    <property type="term" value="C:membrane"/>
    <property type="evidence" value="ECO:0007669"/>
    <property type="project" value="UniProtKB-SubCell"/>
</dbReference>
<dbReference type="RefSeq" id="XP_024398771.1">
    <property type="nucleotide sequence ID" value="XM_024543003.2"/>
</dbReference>
<evidence type="ECO:0000256" key="9">
    <source>
        <dbReference type="ARBA" id="ARBA00022989"/>
    </source>
</evidence>
<dbReference type="EnsemblPlants" id="Pp3c16_2210V3.4">
    <property type="protein sequence ID" value="Pp3c16_2210V3.4"/>
    <property type="gene ID" value="Pp3c16_2210"/>
</dbReference>
<accession>A0A2K1J6T2</accession>
<comment type="pathway">
    <text evidence="3">Sphingolipid metabolism.</text>
</comment>
<comment type="cofactor">
    <cofactor evidence="1">
        <name>Mn(2+)</name>
        <dbReference type="ChEBI" id="CHEBI:29035"/>
    </cofactor>
</comment>
<comment type="subcellular location">
    <subcellularLocation>
        <location evidence="2">Membrane</location>
        <topology evidence="2">Multi-pass membrane protein</topology>
    </subcellularLocation>
</comment>
<dbReference type="PaxDb" id="3218-PP1S242_81V6.1"/>
<keyword evidence="10 14" id="KW-0472">Membrane</keyword>
<dbReference type="GO" id="GO:0046872">
    <property type="term" value="F:metal ion binding"/>
    <property type="evidence" value="ECO:0007669"/>
    <property type="project" value="UniProtKB-KW"/>
</dbReference>
<evidence type="ECO:0000313" key="19">
    <source>
        <dbReference type="Proteomes" id="UP000006727"/>
    </source>
</evidence>
<feature type="transmembrane region" description="Helical" evidence="14">
    <location>
        <begin position="402"/>
        <end position="430"/>
    </location>
</feature>
<evidence type="ECO:0000256" key="6">
    <source>
        <dbReference type="ARBA" id="ARBA00022679"/>
    </source>
</evidence>
<dbReference type="Gramene" id="Pp3c16_2210V3.2">
    <property type="protein sequence ID" value="Pp3c16_2210V3.2"/>
    <property type="gene ID" value="Pp3c16_2210"/>
</dbReference>
<dbReference type="Proteomes" id="UP000006727">
    <property type="component" value="Chromosome 16"/>
</dbReference>
<evidence type="ECO:0000256" key="10">
    <source>
        <dbReference type="ARBA" id="ARBA00023136"/>
    </source>
</evidence>
<dbReference type="GO" id="GO:0016757">
    <property type="term" value="F:glycosyltransferase activity"/>
    <property type="evidence" value="ECO:0007669"/>
    <property type="project" value="InterPro"/>
</dbReference>
<keyword evidence="6" id="KW-0808">Transferase</keyword>
<dbReference type="FunFam" id="3.90.550.10:FF:000095">
    <property type="entry name" value="Glycosyltransferase family protein 64 protein C5"/>
    <property type="match status" value="1"/>
</dbReference>
<dbReference type="OrthoDB" id="5954868at2759"/>
<dbReference type="InterPro" id="IPR056442">
    <property type="entry name" value="GINT1_N"/>
</dbReference>
<evidence type="ECO:0000256" key="1">
    <source>
        <dbReference type="ARBA" id="ARBA00001936"/>
    </source>
</evidence>
<feature type="transmembrane region" description="Helical" evidence="14">
    <location>
        <begin position="480"/>
        <end position="506"/>
    </location>
</feature>
<sequence>MKSTLSPRAAAGGDWCDMSSKCKCRWRWSSYGLCSKCHDRLQHRGCGLSLAFLYFFWTTLFFVFVGSLFAWLAFSPYKRHIGAAAGCQPDNEGSWSIGVYRGNSPFNLQPIESANIRNNQTAAWPVANPVFTCASVTDMSHPSNFVAYPFLFAHGAKMYMFFETKNSITMQGDIGVAESTDQGVTWTYLGIALGEDWHVSYPYVFEYGDEIYMMPEGSQNGDLRLYRAVEFPLRWVFHKTLISKPLVGASMVKHEGEYWLFASNFHHFGNRKNGQLEIWFAPSPLGPWVEHPQNPILNGDSSIGARGGGTPFLHDGELYRIGQDCGETYGRRLRVFQVVTLTKEKYHEVEVPFNLDDSSKKGQNAWNGHRTHHMDLHQLSSGEWMAVIDGDRSPAGGVASRYILGAGALLLLLSLNVTVGILFGYVSWVIPLLLMIPGKKAEPVLPWVIRPQFPTRFFRAASRLSRSGSSLKRIRWRSCLWCLFLLASLAVTVLATCTVVNCFFGGNGAEEPYPVDNQYSQFTMIAMTYEARLWNLQMYVKHYSRCASVREIVVVWNKGTPPDLEDFDSAVPVRIRVEPQNSLNNRFKPDELIKTKAVFELDDDIMITCDDVERGFKAWREHPDRMVGYYPRLVDGTPLTYRNERYARSKKGYNMILTGAAFMDSEVAFQSYWSPEVEQARAVVDDLFNCEDILMNFILANQTAGRAVEYVHPAWAIDTSKLSSAAISRDTQGHYDKRTKCLKEFTRIFGGVPVRKWGFLSRKDGWDN</sequence>
<keyword evidence="19" id="KW-1185">Reference proteome</keyword>
<evidence type="ECO:0000256" key="7">
    <source>
        <dbReference type="ARBA" id="ARBA00022692"/>
    </source>
</evidence>
<dbReference type="Gramene" id="Pp3c16_2210V3.1">
    <property type="protein sequence ID" value="Pp3c16_2210V3.1"/>
    <property type="gene ID" value="Pp3c16_2210"/>
</dbReference>
<evidence type="ECO:0000256" key="14">
    <source>
        <dbReference type="SAM" id="Phobius"/>
    </source>
</evidence>
<evidence type="ECO:0000256" key="11">
    <source>
        <dbReference type="ARBA" id="ARBA00023157"/>
    </source>
</evidence>
<dbReference type="SUPFAM" id="SSF75005">
    <property type="entry name" value="Arabinanase/levansucrase/invertase"/>
    <property type="match status" value="1"/>
</dbReference>
<dbReference type="RefSeq" id="XP_024398772.1">
    <property type="nucleotide sequence ID" value="XM_024543004.2"/>
</dbReference>
<dbReference type="SUPFAM" id="SSF53448">
    <property type="entry name" value="Nucleotide-diphospho-sugar transferases"/>
    <property type="match status" value="1"/>
</dbReference>
<dbReference type="AlphaFoldDB" id="A0A2K1J6T2"/>
<dbReference type="InterPro" id="IPR023296">
    <property type="entry name" value="Glyco_hydro_beta-prop_sf"/>
</dbReference>
<evidence type="ECO:0000256" key="4">
    <source>
        <dbReference type="ARBA" id="ARBA00005189"/>
    </source>
</evidence>
<evidence type="ECO:0000259" key="16">
    <source>
        <dbReference type="Pfam" id="PF24793"/>
    </source>
</evidence>
<dbReference type="PANTHER" id="PTHR48261">
    <property type="entry name" value="ACETYLGLUCOSAMINYLTRANSFERASE"/>
    <property type="match status" value="1"/>
</dbReference>
<evidence type="ECO:0000256" key="8">
    <source>
        <dbReference type="ARBA" id="ARBA00022723"/>
    </source>
</evidence>
<evidence type="ECO:0000259" key="15">
    <source>
        <dbReference type="Pfam" id="PF09258"/>
    </source>
</evidence>
<dbReference type="Gene3D" id="3.90.550.10">
    <property type="entry name" value="Spore Coat Polysaccharide Biosynthesis Protein SpsA, Chain A"/>
    <property type="match status" value="1"/>
</dbReference>
<dbReference type="PANTHER" id="PTHR48261:SF6">
    <property type="entry name" value="GLYCOSYLTRANSFERASE FAMILY PROTEIN"/>
    <property type="match status" value="1"/>
</dbReference>
<feature type="domain" description="Glycosyl transferase 64" evidence="15">
    <location>
        <begin position="522"/>
        <end position="756"/>
    </location>
</feature>
<dbReference type="Gene3D" id="2.115.10.20">
    <property type="entry name" value="Glycosyl hydrolase domain, family 43"/>
    <property type="match status" value="2"/>
</dbReference>
<dbReference type="InterPro" id="IPR004263">
    <property type="entry name" value="Exostosin"/>
</dbReference>
<keyword evidence="8" id="KW-0479">Metal-binding</keyword>
<evidence type="ECO:0000313" key="18">
    <source>
        <dbReference type="EnsemblPlants" id="Pp3c16_2210V3.1"/>
    </source>
</evidence>
<dbReference type="GeneID" id="112293508"/>
<evidence type="ECO:0000256" key="3">
    <source>
        <dbReference type="ARBA" id="ARBA00004991"/>
    </source>
</evidence>
<dbReference type="Pfam" id="PF09258">
    <property type="entry name" value="Glyco_transf_64"/>
    <property type="match status" value="1"/>
</dbReference>
<reference evidence="17 19" key="2">
    <citation type="journal article" date="2018" name="Plant J.">
        <title>The Physcomitrella patens chromosome-scale assembly reveals moss genome structure and evolution.</title>
        <authorList>
            <person name="Lang D."/>
            <person name="Ullrich K.K."/>
            <person name="Murat F."/>
            <person name="Fuchs J."/>
            <person name="Jenkins J."/>
            <person name="Haas F.B."/>
            <person name="Piednoel M."/>
            <person name="Gundlach H."/>
            <person name="Van Bel M."/>
            <person name="Meyberg R."/>
            <person name="Vives C."/>
            <person name="Morata J."/>
            <person name="Symeonidi A."/>
            <person name="Hiss M."/>
            <person name="Muchero W."/>
            <person name="Kamisugi Y."/>
            <person name="Saleh O."/>
            <person name="Blanc G."/>
            <person name="Decker E.L."/>
            <person name="van Gessel N."/>
            <person name="Grimwood J."/>
            <person name="Hayes R.D."/>
            <person name="Graham S.W."/>
            <person name="Gunter L.E."/>
            <person name="McDaniel S.F."/>
            <person name="Hoernstein S.N.W."/>
            <person name="Larsson A."/>
            <person name="Li F.W."/>
            <person name="Perroud P.F."/>
            <person name="Phillips J."/>
            <person name="Ranjan P."/>
            <person name="Rokshar D.S."/>
            <person name="Rothfels C.J."/>
            <person name="Schneider L."/>
            <person name="Shu S."/>
            <person name="Stevenson D.W."/>
            <person name="Thummler F."/>
            <person name="Tillich M."/>
            <person name="Villarreal Aguilar J.C."/>
            <person name="Widiez T."/>
            <person name="Wong G.K."/>
            <person name="Wymore A."/>
            <person name="Zhang Y."/>
            <person name="Zimmer A.D."/>
            <person name="Quatrano R.S."/>
            <person name="Mayer K.F.X."/>
            <person name="Goodstein D."/>
            <person name="Casacuberta J.M."/>
            <person name="Vandepoele K."/>
            <person name="Reski R."/>
            <person name="Cuming A.C."/>
            <person name="Tuskan G.A."/>
            <person name="Maumus F."/>
            <person name="Salse J."/>
            <person name="Schmutz J."/>
            <person name="Rensing S.A."/>
        </authorList>
    </citation>
    <scope>NUCLEOTIDE SEQUENCE [LARGE SCALE GENOMIC DNA]</scope>
    <source>
        <strain evidence="18 19">cv. Gransden 2004</strain>
    </source>
</reference>